<dbReference type="Proteomes" id="UP000095552">
    <property type="component" value="Unassembled WGS sequence"/>
</dbReference>
<reference evidence="1 2" key="1">
    <citation type="submission" date="2016-08" db="EMBL/GenBank/DDBJ databases">
        <title>Draft genome of Fabibacter sp. strain SK-8.</title>
        <authorList>
            <person name="Wong S.-K."/>
            <person name="Hamasaki K."/>
            <person name="Yoshizawa S."/>
        </authorList>
    </citation>
    <scope>NUCLEOTIDE SEQUENCE [LARGE SCALE GENOMIC DNA]</scope>
    <source>
        <strain evidence="1 2">SK-8</strain>
    </source>
</reference>
<evidence type="ECO:0000313" key="1">
    <source>
        <dbReference type="EMBL" id="OEJ99997.1"/>
    </source>
</evidence>
<dbReference type="EMBL" id="MDGQ01000005">
    <property type="protein sequence ID" value="OEJ99997.1"/>
    <property type="molecule type" value="Genomic_DNA"/>
</dbReference>
<evidence type="ECO:0000313" key="2">
    <source>
        <dbReference type="Proteomes" id="UP000095552"/>
    </source>
</evidence>
<dbReference type="AlphaFoldDB" id="A0A1E5SLJ4"/>
<comment type="caution">
    <text evidence="1">The sequence shown here is derived from an EMBL/GenBank/DDBJ whole genome shotgun (WGS) entry which is preliminary data.</text>
</comment>
<organism evidence="1 2">
    <name type="scientific">Roseivirga misakiensis</name>
    <dbReference type="NCBI Taxonomy" id="1563681"/>
    <lineage>
        <taxon>Bacteria</taxon>
        <taxon>Pseudomonadati</taxon>
        <taxon>Bacteroidota</taxon>
        <taxon>Cytophagia</taxon>
        <taxon>Cytophagales</taxon>
        <taxon>Roseivirgaceae</taxon>
        <taxon>Roseivirga</taxon>
    </lineage>
</organism>
<dbReference type="STRING" id="1563681.BFP71_10665"/>
<keyword evidence="2" id="KW-1185">Reference proteome</keyword>
<sequence length="188" mass="21913">MLERVKQLTMKIFKHTLFFFAILIFTSCDNEDSDVDINTISGFYSIESMTSAVAVDLNGDDEKSTDLKSEIVDYFNDQSYDLEIRPNATNDTEFKLISIYFPEPNLSFDYPSQPDGYVEYAKNSVGYQYEFDNSEFKLMPSDNEFIEVLSLELVDQGKIQSTISKDYYDFEIQDWRTLKINIIFSRLN</sequence>
<proteinExistence type="predicted"/>
<gene>
    <name evidence="1" type="ORF">BFP71_10665</name>
</gene>
<accession>A0A1E5SLJ4</accession>
<name>A0A1E5SLJ4_9BACT</name>
<dbReference type="PROSITE" id="PS51257">
    <property type="entry name" value="PROKAR_LIPOPROTEIN"/>
    <property type="match status" value="1"/>
</dbReference>
<protein>
    <submittedName>
        <fullName evidence="1">Uncharacterized protein</fullName>
    </submittedName>
</protein>